<sequence>MIVLRKKQPTCQHICEIRWMGCYVMHMYEQDIDASWYTGRGVRPVGRFGRQTTGRFRRLALSSHSQRPRDRQRRVIYNKV</sequence>
<keyword evidence="3" id="KW-1185">Reference proteome</keyword>
<organism evidence="2 3">
    <name type="scientific">Esox lucius</name>
    <name type="common">Northern pike</name>
    <dbReference type="NCBI Taxonomy" id="8010"/>
    <lineage>
        <taxon>Eukaryota</taxon>
        <taxon>Metazoa</taxon>
        <taxon>Chordata</taxon>
        <taxon>Craniata</taxon>
        <taxon>Vertebrata</taxon>
        <taxon>Euteleostomi</taxon>
        <taxon>Actinopterygii</taxon>
        <taxon>Neopterygii</taxon>
        <taxon>Teleostei</taxon>
        <taxon>Protacanthopterygii</taxon>
        <taxon>Esociformes</taxon>
        <taxon>Esocidae</taxon>
        <taxon>Esox</taxon>
    </lineage>
</organism>
<name>A0A6Q2XK53_ESOLU</name>
<dbReference type="InParanoid" id="A0A6Q2XK53"/>
<reference evidence="2" key="3">
    <citation type="submission" date="2025-08" db="UniProtKB">
        <authorList>
            <consortium name="Ensembl"/>
        </authorList>
    </citation>
    <scope>IDENTIFICATION</scope>
</reference>
<reference evidence="3" key="1">
    <citation type="journal article" date="2014" name="PLoS ONE">
        <title>The genome and linkage map of the northern pike (Esox lucius): conserved synteny revealed between the salmonid sister group and the Neoteleostei.</title>
        <authorList>
            <person name="Rondeau E.B."/>
            <person name="Minkley D.R."/>
            <person name="Leong J.S."/>
            <person name="Messmer A.M."/>
            <person name="Jantzen J.R."/>
            <person name="von Schalburg K.R."/>
            <person name="Lemon C."/>
            <person name="Bird N.H."/>
            <person name="Koop B.F."/>
        </authorList>
    </citation>
    <scope>NUCLEOTIDE SEQUENCE</scope>
</reference>
<reference evidence="2" key="4">
    <citation type="submission" date="2025-09" db="UniProtKB">
        <authorList>
            <consortium name="Ensembl"/>
        </authorList>
    </citation>
    <scope>IDENTIFICATION</scope>
</reference>
<evidence type="ECO:0000313" key="2">
    <source>
        <dbReference type="Ensembl" id="ENSELUP00000053500.1"/>
    </source>
</evidence>
<evidence type="ECO:0000313" key="3">
    <source>
        <dbReference type="Proteomes" id="UP000265140"/>
    </source>
</evidence>
<dbReference type="AlphaFoldDB" id="A0A6Q2XK53"/>
<accession>A0A6Q2XK53</accession>
<feature type="region of interest" description="Disordered" evidence="1">
    <location>
        <begin position="61"/>
        <end position="80"/>
    </location>
</feature>
<proteinExistence type="predicted"/>
<dbReference type="InterPro" id="IPR026194">
    <property type="entry name" value="PrRP"/>
</dbReference>
<protein>
    <submittedName>
        <fullName evidence="2">Uncharacterized protein</fullName>
    </submittedName>
</protein>
<dbReference type="GO" id="GO:0005179">
    <property type="term" value="F:hormone activity"/>
    <property type="evidence" value="ECO:0007669"/>
    <property type="project" value="InterPro"/>
</dbReference>
<dbReference type="Pfam" id="PF15172">
    <property type="entry name" value="Prolactin_RP"/>
    <property type="match status" value="1"/>
</dbReference>
<dbReference type="Proteomes" id="UP000265140">
    <property type="component" value="Chromosome 16"/>
</dbReference>
<reference evidence="2" key="2">
    <citation type="submission" date="2020-02" db="EMBL/GenBank/DDBJ databases">
        <title>Esox lucius (northern pike) genome, fEsoLuc1, primary haplotype.</title>
        <authorList>
            <person name="Myers G."/>
            <person name="Karagic N."/>
            <person name="Meyer A."/>
            <person name="Pippel M."/>
            <person name="Reichard M."/>
            <person name="Winkler S."/>
            <person name="Tracey A."/>
            <person name="Sims Y."/>
            <person name="Howe K."/>
            <person name="Rhie A."/>
            <person name="Formenti G."/>
            <person name="Durbin R."/>
            <person name="Fedrigo O."/>
            <person name="Jarvis E.D."/>
        </authorList>
    </citation>
    <scope>NUCLEOTIDE SEQUENCE [LARGE SCALE GENOMIC DNA]</scope>
</reference>
<feature type="compositionally biased region" description="Basic residues" evidence="1">
    <location>
        <begin position="70"/>
        <end position="80"/>
    </location>
</feature>
<dbReference type="Ensembl" id="ENSELUT00000079714.2">
    <property type="protein sequence ID" value="ENSELUP00000053500.1"/>
    <property type="gene ID" value="ENSELUG00000034612.2"/>
</dbReference>
<dbReference type="Bgee" id="ENSELUG00000034612">
    <property type="expression patterns" value="Expressed in muscle tissue and 4 other cell types or tissues"/>
</dbReference>
<evidence type="ECO:0000256" key="1">
    <source>
        <dbReference type="SAM" id="MobiDB-lite"/>
    </source>
</evidence>